<feature type="region of interest" description="Disordered" evidence="7">
    <location>
        <begin position="660"/>
        <end position="717"/>
    </location>
</feature>
<dbReference type="PANTHER" id="PTHR27007">
    <property type="match status" value="1"/>
</dbReference>
<evidence type="ECO:0000259" key="9">
    <source>
        <dbReference type="PROSITE" id="PS50011"/>
    </source>
</evidence>
<dbReference type="InterPro" id="IPR017441">
    <property type="entry name" value="Protein_kinase_ATP_BS"/>
</dbReference>
<dbReference type="InterPro" id="IPR011009">
    <property type="entry name" value="Kinase-like_dom_sf"/>
</dbReference>
<feature type="binding site" evidence="6">
    <location>
        <position position="463"/>
    </location>
    <ligand>
        <name>ATP</name>
        <dbReference type="ChEBI" id="CHEBI:30616"/>
    </ligand>
</feature>
<evidence type="ECO:0000256" key="8">
    <source>
        <dbReference type="SAM" id="Phobius"/>
    </source>
</evidence>
<feature type="transmembrane region" description="Helical" evidence="8">
    <location>
        <begin position="350"/>
        <end position="374"/>
    </location>
</feature>
<keyword evidence="1" id="KW-0723">Serine/threonine-protein kinase</keyword>
<keyword evidence="4" id="KW-0418">Kinase</keyword>
<dbReference type="FunFam" id="3.30.200.20:FF:000168">
    <property type="entry name" value="L-type lectin-domain containing receptor kinase IX.1"/>
    <property type="match status" value="1"/>
</dbReference>
<evidence type="ECO:0000256" key="1">
    <source>
        <dbReference type="ARBA" id="ARBA00022527"/>
    </source>
</evidence>
<organism evidence="10">
    <name type="scientific">Setaria italica</name>
    <name type="common">Foxtail millet</name>
    <name type="synonym">Panicum italicum</name>
    <dbReference type="NCBI Taxonomy" id="4555"/>
    <lineage>
        <taxon>Eukaryota</taxon>
        <taxon>Viridiplantae</taxon>
        <taxon>Streptophyta</taxon>
        <taxon>Embryophyta</taxon>
        <taxon>Tracheophyta</taxon>
        <taxon>Spermatophyta</taxon>
        <taxon>Magnoliopsida</taxon>
        <taxon>Liliopsida</taxon>
        <taxon>Poales</taxon>
        <taxon>Poaceae</taxon>
        <taxon>PACMAD clade</taxon>
        <taxon>Panicoideae</taxon>
        <taxon>Panicodae</taxon>
        <taxon>Paniceae</taxon>
        <taxon>Cenchrinae</taxon>
        <taxon>Setaria</taxon>
    </lineage>
</organism>
<dbReference type="OrthoDB" id="652621at2759"/>
<dbReference type="InterPro" id="IPR001245">
    <property type="entry name" value="Ser-Thr/Tyr_kinase_cat_dom"/>
</dbReference>
<sequence>MIFERATEEGKNSVLAASKDHCSYRAQASVAELQNMDLFVVPLILLTAAAVPTTVANGGGRCNHWCNSFFVPYPFGFSGDCPILLACNATTSTPLLPDSSTGAAPYPILSFNSTASTFMPILSFNSTASTFMVALAPSCNRGVTLSGPRVINASVHGDFNTSFPGVVHAKASLSGGGGYGFTSHTGLFLRDGCRALLPSMSNCTVSADIMSMLLRTAQCGNDTAWTCVYTPPPPPNSSAALRGQGQFMMLDDVDAAGCVANLLTAIVYGDTQGEVPSMEVGVAELGWWLNGTCEDAAADGECAHNATCHDVKTPSGAWGHRCACSDGMTGDGFAGGVGCQYGGLHAKRQWPAVAAGVAAVALLIIGVPVLFCLWKRKRQKQNPTVKMLKATNQSSNGGARLFRGVPVDDIELEGVTGPHPFSYDELAAATGNFSDDRRLGRGGFGSVYAGFLTDGNHRDVAVKRVSETSRQGWKEFVSEVRIISRLRHRNLVQLLGWCHGGAGDGDLLLVYELMHNGSLDAHLYDPEGVLAWPARYATALGVGDALLYLHQEAERRVVHRDVKPSNVMLDASFTAKLGDFGLARLIDDGRRSHTTGVAGTMGYTKSDKGKFVLRMGWYIAQRIPGRSHLWPCIAWPLKRKPTCLRAEKNCCLPAYTTPAAGGPHQRSPLLGSEPPPSSDEWRLPPPTSGASLLLPPPMSRAALSSLPSPASRPSLSSLQRLTPLGWRRSDTHAFGTAGSLRRGGATQGSHGGPRRRASVGVEPACAARVGAGRPCHRGGASQPPALLGAAVLLRWGHTGQGSHIVHLHRRQGRG</sequence>
<evidence type="ECO:0000256" key="7">
    <source>
        <dbReference type="SAM" id="MobiDB-lite"/>
    </source>
</evidence>
<feature type="domain" description="Protein kinase" evidence="9">
    <location>
        <begin position="433"/>
        <end position="735"/>
    </location>
</feature>
<dbReference type="SUPFAM" id="SSF56112">
    <property type="entry name" value="Protein kinase-like (PK-like)"/>
    <property type="match status" value="1"/>
</dbReference>
<evidence type="ECO:0000256" key="2">
    <source>
        <dbReference type="ARBA" id="ARBA00022679"/>
    </source>
</evidence>
<dbReference type="InterPro" id="IPR000719">
    <property type="entry name" value="Prot_kinase_dom"/>
</dbReference>
<evidence type="ECO:0000313" key="10">
    <source>
        <dbReference type="EMBL" id="RCV19431.1"/>
    </source>
</evidence>
<dbReference type="GO" id="GO:0005524">
    <property type="term" value="F:ATP binding"/>
    <property type="evidence" value="ECO:0007669"/>
    <property type="project" value="UniProtKB-UniRule"/>
</dbReference>
<reference evidence="10" key="2">
    <citation type="submission" date="2015-07" db="EMBL/GenBank/DDBJ databases">
        <authorList>
            <person name="Noorani M."/>
        </authorList>
    </citation>
    <scope>NUCLEOTIDE SEQUENCE</scope>
    <source>
        <strain evidence="10">Yugu1</strain>
    </source>
</reference>
<keyword evidence="8" id="KW-1133">Transmembrane helix</keyword>
<dbReference type="PROSITE" id="PS00107">
    <property type="entry name" value="PROTEIN_KINASE_ATP"/>
    <property type="match status" value="1"/>
</dbReference>
<gene>
    <name evidence="10" type="ORF">SETIT_3G383800v2</name>
</gene>
<dbReference type="GO" id="GO:0004674">
    <property type="term" value="F:protein serine/threonine kinase activity"/>
    <property type="evidence" value="ECO:0007669"/>
    <property type="project" value="UniProtKB-KW"/>
</dbReference>
<name>A0A368QNA7_SETIT</name>
<evidence type="ECO:0000256" key="4">
    <source>
        <dbReference type="ARBA" id="ARBA00022777"/>
    </source>
</evidence>
<dbReference type="AlphaFoldDB" id="A0A368QNA7"/>
<keyword evidence="3 6" id="KW-0547">Nucleotide-binding</keyword>
<evidence type="ECO:0000256" key="5">
    <source>
        <dbReference type="ARBA" id="ARBA00022840"/>
    </source>
</evidence>
<keyword evidence="8" id="KW-0812">Transmembrane</keyword>
<dbReference type="Gene3D" id="1.10.510.10">
    <property type="entry name" value="Transferase(Phosphotransferase) domain 1"/>
    <property type="match status" value="1"/>
</dbReference>
<evidence type="ECO:0000256" key="6">
    <source>
        <dbReference type="PROSITE-ProRule" id="PRU10141"/>
    </source>
</evidence>
<evidence type="ECO:0000256" key="3">
    <source>
        <dbReference type="ARBA" id="ARBA00022741"/>
    </source>
</evidence>
<reference evidence="10" key="1">
    <citation type="journal article" date="2012" name="Nat. Biotechnol.">
        <title>Reference genome sequence of the model plant Setaria.</title>
        <authorList>
            <person name="Bennetzen J.L."/>
            <person name="Schmutz J."/>
            <person name="Wang H."/>
            <person name="Percifield R."/>
            <person name="Hawkins J."/>
            <person name="Pontaroli A.C."/>
            <person name="Estep M."/>
            <person name="Feng L."/>
            <person name="Vaughn J.N."/>
            <person name="Grimwood J."/>
            <person name="Jenkins J."/>
            <person name="Barry K."/>
            <person name="Lindquist E."/>
            <person name="Hellsten U."/>
            <person name="Deshpande S."/>
            <person name="Wang X."/>
            <person name="Wu X."/>
            <person name="Mitros T."/>
            <person name="Triplett J."/>
            <person name="Yang X."/>
            <person name="Ye C.Y."/>
            <person name="Mauro-Herrera M."/>
            <person name="Wang L."/>
            <person name="Li P."/>
            <person name="Sharma M."/>
            <person name="Sharma R."/>
            <person name="Ronald P.C."/>
            <person name="Panaud O."/>
            <person name="Kellogg E.A."/>
            <person name="Brutnell T.P."/>
            <person name="Doust A.N."/>
            <person name="Tuskan G.A."/>
            <person name="Rokhsar D."/>
            <person name="Devos K.M."/>
        </authorList>
    </citation>
    <scope>NUCLEOTIDE SEQUENCE [LARGE SCALE GENOMIC DNA]</scope>
    <source>
        <strain evidence="10">Yugu1</strain>
    </source>
</reference>
<dbReference type="GO" id="GO:0051707">
    <property type="term" value="P:response to other organism"/>
    <property type="evidence" value="ECO:0007669"/>
    <property type="project" value="UniProtKB-ARBA"/>
</dbReference>
<dbReference type="EMBL" id="CM003530">
    <property type="protein sequence ID" value="RCV19431.1"/>
    <property type="molecule type" value="Genomic_DNA"/>
</dbReference>
<keyword evidence="2" id="KW-0808">Transferase</keyword>
<dbReference type="Gene3D" id="3.30.200.20">
    <property type="entry name" value="Phosphorylase Kinase, domain 1"/>
    <property type="match status" value="1"/>
</dbReference>
<feature type="compositionally biased region" description="Low complexity" evidence="7">
    <location>
        <begin position="699"/>
        <end position="717"/>
    </location>
</feature>
<feature type="region of interest" description="Disordered" evidence="7">
    <location>
        <begin position="733"/>
        <end position="759"/>
    </location>
</feature>
<accession>A0A368QNA7</accession>
<dbReference type="InterPro" id="IPR008271">
    <property type="entry name" value="Ser/Thr_kinase_AS"/>
</dbReference>
<dbReference type="SMART" id="SM00220">
    <property type="entry name" value="S_TKc"/>
    <property type="match status" value="1"/>
</dbReference>
<protein>
    <recommendedName>
        <fullName evidence="9">Protein kinase domain-containing protein</fullName>
    </recommendedName>
</protein>
<keyword evidence="8" id="KW-0472">Membrane</keyword>
<dbReference type="InterPro" id="IPR050528">
    <property type="entry name" value="L-type_Lectin-RKs"/>
</dbReference>
<keyword evidence="5 6" id="KW-0067">ATP-binding</keyword>
<feature type="compositionally biased region" description="Pro residues" evidence="7">
    <location>
        <begin position="673"/>
        <end position="687"/>
    </location>
</feature>
<dbReference type="PROSITE" id="PS50011">
    <property type="entry name" value="PROTEIN_KINASE_DOM"/>
    <property type="match status" value="1"/>
</dbReference>
<proteinExistence type="predicted"/>
<dbReference type="PROSITE" id="PS00108">
    <property type="entry name" value="PROTEIN_KINASE_ST"/>
    <property type="match status" value="1"/>
</dbReference>
<dbReference type="Pfam" id="PF07714">
    <property type="entry name" value="PK_Tyr_Ser-Thr"/>
    <property type="match status" value="1"/>
</dbReference>